<evidence type="ECO:0000313" key="2">
    <source>
        <dbReference type="Proteomes" id="UP000616201"/>
    </source>
</evidence>
<dbReference type="EMBL" id="PRDK01000009">
    <property type="protein sequence ID" value="MBE8715119.1"/>
    <property type="molecule type" value="Genomic_DNA"/>
</dbReference>
<organism evidence="1 2">
    <name type="scientific">Sphingobacterium hungaricum</name>
    <dbReference type="NCBI Taxonomy" id="2082723"/>
    <lineage>
        <taxon>Bacteria</taxon>
        <taxon>Pseudomonadati</taxon>
        <taxon>Bacteroidota</taxon>
        <taxon>Sphingobacteriia</taxon>
        <taxon>Sphingobacteriales</taxon>
        <taxon>Sphingobacteriaceae</taxon>
        <taxon>Sphingobacterium</taxon>
    </lineage>
</organism>
<dbReference type="RefSeq" id="WP_196936970.1">
    <property type="nucleotide sequence ID" value="NZ_MU158698.1"/>
</dbReference>
<reference evidence="1" key="1">
    <citation type="submission" date="2018-02" db="EMBL/GenBank/DDBJ databases">
        <authorList>
            <person name="Vasarhelyi B.M."/>
            <person name="Deshmukh S."/>
            <person name="Balint B."/>
            <person name="Kukolya J."/>
        </authorList>
    </citation>
    <scope>NUCLEOTIDE SEQUENCE</scope>
    <source>
        <strain evidence="1">KB22</strain>
    </source>
</reference>
<accession>A0A928V1V7</accession>
<keyword evidence="2" id="KW-1185">Reference proteome</keyword>
<name>A0A928V1V7_9SPHI</name>
<dbReference type="Proteomes" id="UP000616201">
    <property type="component" value="Unassembled WGS sequence"/>
</dbReference>
<evidence type="ECO:0000313" key="1">
    <source>
        <dbReference type="EMBL" id="MBE8715119.1"/>
    </source>
</evidence>
<dbReference type="AlphaFoldDB" id="A0A928V1V7"/>
<gene>
    <name evidence="1" type="ORF">C4F49_15660</name>
</gene>
<comment type="caution">
    <text evidence="1">The sequence shown here is derived from an EMBL/GenBank/DDBJ whole genome shotgun (WGS) entry which is preliminary data.</text>
</comment>
<proteinExistence type="predicted"/>
<sequence>MLSIHNSKLILLFVLCTFFQPDTSVAYAQDSRAYQVDRDSDFGRTFQSSDLTEVKFFEIYGAMATTGLMYEKFGKWDQADLVQKKYPLFTWTFVKLFEHSDEKFTVYTYGMETEDDYYSSIFIENMDGEDMLGDESYRDEFIDLFDGKLDKETDNDQFFEEYWRFSNPKRYKELYGE</sequence>
<protein>
    <submittedName>
        <fullName evidence="1">Uncharacterized protein</fullName>
    </submittedName>
</protein>